<keyword evidence="3" id="KW-0560">Oxidoreductase</keyword>
<dbReference type="OrthoDB" id="9997027at2759"/>
<dbReference type="RefSeq" id="XP_024737652.1">
    <property type="nucleotide sequence ID" value="XM_024888512.1"/>
</dbReference>
<organism evidence="3 4">
    <name type="scientific">Hyaloscypha bicolor E</name>
    <dbReference type="NCBI Taxonomy" id="1095630"/>
    <lineage>
        <taxon>Eukaryota</taxon>
        <taxon>Fungi</taxon>
        <taxon>Dikarya</taxon>
        <taxon>Ascomycota</taxon>
        <taxon>Pezizomycotina</taxon>
        <taxon>Leotiomycetes</taxon>
        <taxon>Helotiales</taxon>
        <taxon>Hyaloscyphaceae</taxon>
        <taxon>Hyaloscypha</taxon>
        <taxon>Hyaloscypha bicolor</taxon>
    </lineage>
</organism>
<dbReference type="InParanoid" id="A0A2J6TCR2"/>
<dbReference type="SUPFAM" id="SSF48317">
    <property type="entry name" value="Acid phosphatase/Vanadium-dependent haloperoxidase"/>
    <property type="match status" value="1"/>
</dbReference>
<name>A0A2J6TCR2_9HELO</name>
<dbReference type="EMBL" id="KZ613788">
    <property type="protein sequence ID" value="PMD60748.1"/>
    <property type="molecule type" value="Genomic_DNA"/>
</dbReference>
<keyword evidence="4" id="KW-1185">Reference proteome</keyword>
<reference evidence="3 4" key="1">
    <citation type="submission" date="2016-04" db="EMBL/GenBank/DDBJ databases">
        <title>A degradative enzymes factory behind the ericoid mycorrhizal symbiosis.</title>
        <authorList>
            <consortium name="DOE Joint Genome Institute"/>
            <person name="Martino E."/>
            <person name="Morin E."/>
            <person name="Grelet G."/>
            <person name="Kuo A."/>
            <person name="Kohler A."/>
            <person name="Daghino S."/>
            <person name="Barry K."/>
            <person name="Choi C."/>
            <person name="Cichocki N."/>
            <person name="Clum A."/>
            <person name="Copeland A."/>
            <person name="Hainaut M."/>
            <person name="Haridas S."/>
            <person name="Labutti K."/>
            <person name="Lindquist E."/>
            <person name="Lipzen A."/>
            <person name="Khouja H.-R."/>
            <person name="Murat C."/>
            <person name="Ohm R."/>
            <person name="Olson A."/>
            <person name="Spatafora J."/>
            <person name="Veneault-Fourrey C."/>
            <person name="Henrissat B."/>
            <person name="Grigoriev I."/>
            <person name="Martin F."/>
            <person name="Perotto S."/>
        </authorList>
    </citation>
    <scope>NUCLEOTIDE SEQUENCE [LARGE SCALE GENOMIC DNA]</scope>
    <source>
        <strain evidence="3 4">E</strain>
    </source>
</reference>
<dbReference type="InterPro" id="IPR000326">
    <property type="entry name" value="PAP2/HPO"/>
</dbReference>
<dbReference type="PANTHER" id="PTHR34599">
    <property type="entry name" value="PEROXIDASE-RELATED"/>
    <property type="match status" value="1"/>
</dbReference>
<keyword evidence="3" id="KW-0575">Peroxidase</keyword>
<dbReference type="Proteomes" id="UP000235371">
    <property type="component" value="Unassembled WGS sequence"/>
</dbReference>
<evidence type="ECO:0000259" key="2">
    <source>
        <dbReference type="Pfam" id="PF01569"/>
    </source>
</evidence>
<evidence type="ECO:0000313" key="4">
    <source>
        <dbReference type="Proteomes" id="UP000235371"/>
    </source>
</evidence>
<dbReference type="InterPro" id="IPR036938">
    <property type="entry name" value="PAP2/HPO_sf"/>
</dbReference>
<dbReference type="Gene3D" id="1.10.606.20">
    <property type="match status" value="1"/>
</dbReference>
<gene>
    <name evidence="3" type="ORF">K444DRAFT_721162</name>
</gene>
<dbReference type="InterPro" id="IPR052559">
    <property type="entry name" value="V-haloperoxidase"/>
</dbReference>
<feature type="chain" id="PRO_5014362500" evidence="1">
    <location>
        <begin position="22"/>
        <end position="397"/>
    </location>
</feature>
<dbReference type="GO" id="GO:0004601">
    <property type="term" value="F:peroxidase activity"/>
    <property type="evidence" value="ECO:0007669"/>
    <property type="project" value="UniProtKB-KW"/>
</dbReference>
<feature type="signal peptide" evidence="1">
    <location>
        <begin position="1"/>
        <end position="21"/>
    </location>
</feature>
<feature type="domain" description="Phosphatidic acid phosphatase type 2/haloperoxidase" evidence="2">
    <location>
        <begin position="244"/>
        <end position="389"/>
    </location>
</feature>
<keyword evidence="1" id="KW-0732">Signal</keyword>
<accession>A0A2J6TCR2</accession>
<dbReference type="PANTHER" id="PTHR34599:SF1">
    <property type="entry name" value="PHOSPHATIDIC ACID PHOSPHATASE TYPE 2_HALOPEROXIDASE DOMAIN-CONTAINING PROTEIN"/>
    <property type="match status" value="1"/>
</dbReference>
<protein>
    <submittedName>
        <fullName evidence="3">Acid phosphatase/Vanadium-dependent haloperoxidase</fullName>
    </submittedName>
</protein>
<dbReference type="CDD" id="cd03398">
    <property type="entry name" value="PAP2_haloperoxidase"/>
    <property type="match status" value="1"/>
</dbReference>
<sequence length="397" mass="42169">MRFSILLIIIFSGAVTNAAYSGDITAIIINGSIIGGLQSPPSTWTPAIVQGAQYLAALKSNHGSLAFQQLAVSHAAHNTLARVFHGTRNYASTDKSLKSILSLIGHDPTSDEEAARFAISRMADYGINYFVDYVYGPLNTGVYQATPGGSPLPDTPQAQFVKLFASVGDVTQFSLSPPPDPAKAGYQGYLLYGKDEGEANSTVRKSHDSDTAYFWRESSPTMAGAVIGETLATNVLASTKFFAQLNFALANGGIVAWHVKFQSLNWRPVTTIQRTDIWLSAGLNVSDPAWAPLLSPTPSHPDYPSTHATFSGAGSAVMSRATAYNNGSDDVSVTVSSNVTLNNRGVITRTYTSLTEAAIENGDSRVFGGMHFPFSSGAGITLGNAVALKTTVNFDEH</sequence>
<dbReference type="AlphaFoldDB" id="A0A2J6TCR2"/>
<evidence type="ECO:0000256" key="1">
    <source>
        <dbReference type="SAM" id="SignalP"/>
    </source>
</evidence>
<dbReference type="GeneID" id="36596588"/>
<evidence type="ECO:0000313" key="3">
    <source>
        <dbReference type="EMBL" id="PMD60748.1"/>
    </source>
</evidence>
<proteinExistence type="predicted"/>
<dbReference type="Pfam" id="PF01569">
    <property type="entry name" value="PAP2"/>
    <property type="match status" value="1"/>
</dbReference>